<keyword evidence="4" id="KW-0460">Magnesium</keyword>
<evidence type="ECO:0000313" key="6">
    <source>
        <dbReference type="EMBL" id="KNX37135.1"/>
    </source>
</evidence>
<protein>
    <recommendedName>
        <fullName evidence="5">PIN domain-containing protein</fullName>
    </recommendedName>
</protein>
<dbReference type="GO" id="GO:0046872">
    <property type="term" value="F:metal ion binding"/>
    <property type="evidence" value="ECO:0007669"/>
    <property type="project" value="UniProtKB-KW"/>
</dbReference>
<dbReference type="InterPro" id="IPR029060">
    <property type="entry name" value="PIN-like_dom_sf"/>
</dbReference>
<keyword evidence="2" id="KW-0479">Metal-binding</keyword>
<gene>
    <name evidence="6" type="ORF">VV01_08235</name>
</gene>
<keyword evidence="7" id="KW-1185">Reference proteome</keyword>
<dbReference type="GO" id="GO:0004518">
    <property type="term" value="F:nuclease activity"/>
    <property type="evidence" value="ECO:0007669"/>
    <property type="project" value="UniProtKB-KW"/>
</dbReference>
<dbReference type="OrthoDB" id="5146471at2"/>
<evidence type="ECO:0000256" key="3">
    <source>
        <dbReference type="ARBA" id="ARBA00022801"/>
    </source>
</evidence>
<dbReference type="InterPro" id="IPR002716">
    <property type="entry name" value="PIN_dom"/>
</dbReference>
<sequence>MAKTEIPRVLLDSSALIAVIKNEPNAEHIDGLLDMLAQGEVQLYESVIVMGEVYKPPDSTSPAERDRHMAKLDQVRSLLQSQQVVQLDVTAPVVRKATEYRLQLAMKLPDALHLATAVLNGCDWLVTFDRDFPEQVDGLKVVRLNYVDEPRDLPWQRPVEATLFDHLGDDNVIPLATERERP</sequence>
<dbReference type="SUPFAM" id="SSF88723">
    <property type="entry name" value="PIN domain-like"/>
    <property type="match status" value="1"/>
</dbReference>
<accession>A0A0L6CHR0</accession>
<keyword evidence="3" id="KW-0378">Hydrolase</keyword>
<reference evidence="7" key="1">
    <citation type="submission" date="2015-03" db="EMBL/GenBank/DDBJ databases">
        <title>Luteipulveratus halotolerans sp. nov., a novel actinobacterium (Dermacoccaceae) from Sarawak, Malaysia.</title>
        <authorList>
            <person name="Juboi H."/>
            <person name="Basik A."/>
            <person name="Shamsul S.S."/>
            <person name="Arnold P."/>
            <person name="Schmitt E.K."/>
            <person name="Sanglier J.-J."/>
            <person name="Yeo T."/>
        </authorList>
    </citation>
    <scope>NUCLEOTIDE SEQUENCE [LARGE SCALE GENOMIC DNA]</scope>
    <source>
        <strain evidence="7">C296001</strain>
    </source>
</reference>
<dbReference type="Proteomes" id="UP000037397">
    <property type="component" value="Unassembled WGS sequence"/>
</dbReference>
<name>A0A0L6CHR0_9MICO</name>
<dbReference type="Gene3D" id="3.40.50.1010">
    <property type="entry name" value="5'-nuclease"/>
    <property type="match status" value="1"/>
</dbReference>
<evidence type="ECO:0000256" key="4">
    <source>
        <dbReference type="ARBA" id="ARBA00022842"/>
    </source>
</evidence>
<dbReference type="AlphaFoldDB" id="A0A0L6CHR0"/>
<feature type="domain" description="PIN" evidence="5">
    <location>
        <begin position="9"/>
        <end position="134"/>
    </location>
</feature>
<proteinExistence type="predicted"/>
<evidence type="ECO:0000259" key="5">
    <source>
        <dbReference type="Pfam" id="PF01850"/>
    </source>
</evidence>
<dbReference type="RefSeq" id="WP_050669463.1">
    <property type="nucleotide sequence ID" value="NZ_LAIR01000002.1"/>
</dbReference>
<dbReference type="Pfam" id="PF01850">
    <property type="entry name" value="PIN"/>
    <property type="match status" value="1"/>
</dbReference>
<keyword evidence="1" id="KW-0540">Nuclease</keyword>
<dbReference type="GO" id="GO:0016787">
    <property type="term" value="F:hydrolase activity"/>
    <property type="evidence" value="ECO:0007669"/>
    <property type="project" value="UniProtKB-KW"/>
</dbReference>
<evidence type="ECO:0000256" key="2">
    <source>
        <dbReference type="ARBA" id="ARBA00022723"/>
    </source>
</evidence>
<organism evidence="6 7">
    <name type="scientific">Luteipulveratus halotolerans</name>
    <dbReference type="NCBI Taxonomy" id="1631356"/>
    <lineage>
        <taxon>Bacteria</taxon>
        <taxon>Bacillati</taxon>
        <taxon>Actinomycetota</taxon>
        <taxon>Actinomycetes</taxon>
        <taxon>Micrococcales</taxon>
        <taxon>Dermacoccaceae</taxon>
        <taxon>Luteipulveratus</taxon>
    </lineage>
</organism>
<evidence type="ECO:0000256" key="1">
    <source>
        <dbReference type="ARBA" id="ARBA00022722"/>
    </source>
</evidence>
<evidence type="ECO:0000313" key="7">
    <source>
        <dbReference type="Proteomes" id="UP000037397"/>
    </source>
</evidence>
<dbReference type="EMBL" id="LAIR01000002">
    <property type="protein sequence ID" value="KNX37135.1"/>
    <property type="molecule type" value="Genomic_DNA"/>
</dbReference>
<comment type="caution">
    <text evidence="6">The sequence shown here is derived from an EMBL/GenBank/DDBJ whole genome shotgun (WGS) entry which is preliminary data.</text>
</comment>